<feature type="compositionally biased region" description="Basic residues" evidence="1">
    <location>
        <begin position="184"/>
        <end position="199"/>
    </location>
</feature>
<dbReference type="EMBL" id="BGPR01000343">
    <property type="protein sequence ID" value="GBM14456.1"/>
    <property type="molecule type" value="Genomic_DNA"/>
</dbReference>
<dbReference type="OrthoDB" id="7765201at2759"/>
<proteinExistence type="predicted"/>
<evidence type="ECO:0000313" key="2">
    <source>
        <dbReference type="EMBL" id="GBM14456.1"/>
    </source>
</evidence>
<dbReference type="AlphaFoldDB" id="A0A4Y2DEF8"/>
<gene>
    <name evidence="2" type="ORF">AVEN_246612_1</name>
</gene>
<feature type="region of interest" description="Disordered" evidence="1">
    <location>
        <begin position="151"/>
        <end position="255"/>
    </location>
</feature>
<organism evidence="2 3">
    <name type="scientific">Araneus ventricosus</name>
    <name type="common">Orbweaver spider</name>
    <name type="synonym">Epeira ventricosa</name>
    <dbReference type="NCBI Taxonomy" id="182803"/>
    <lineage>
        <taxon>Eukaryota</taxon>
        <taxon>Metazoa</taxon>
        <taxon>Ecdysozoa</taxon>
        <taxon>Arthropoda</taxon>
        <taxon>Chelicerata</taxon>
        <taxon>Arachnida</taxon>
        <taxon>Araneae</taxon>
        <taxon>Araneomorphae</taxon>
        <taxon>Entelegynae</taxon>
        <taxon>Araneoidea</taxon>
        <taxon>Araneidae</taxon>
        <taxon>Araneus</taxon>
    </lineage>
</organism>
<comment type="caution">
    <text evidence="2">The sequence shown here is derived from an EMBL/GenBank/DDBJ whole genome shotgun (WGS) entry which is preliminary data.</text>
</comment>
<feature type="compositionally biased region" description="Basic and acidic residues" evidence="1">
    <location>
        <begin position="168"/>
        <end position="183"/>
    </location>
</feature>
<accession>A0A4Y2DEF8</accession>
<reference evidence="2 3" key="1">
    <citation type="journal article" date="2019" name="Sci. Rep.">
        <title>Orb-weaving spider Araneus ventricosus genome elucidates the spidroin gene catalogue.</title>
        <authorList>
            <person name="Kono N."/>
            <person name="Nakamura H."/>
            <person name="Ohtoshi R."/>
            <person name="Moran D.A.P."/>
            <person name="Shinohara A."/>
            <person name="Yoshida Y."/>
            <person name="Fujiwara M."/>
            <person name="Mori M."/>
            <person name="Tomita M."/>
            <person name="Arakawa K."/>
        </authorList>
    </citation>
    <scope>NUCLEOTIDE SEQUENCE [LARGE SCALE GENOMIC DNA]</scope>
</reference>
<feature type="compositionally biased region" description="Polar residues" evidence="1">
    <location>
        <begin position="239"/>
        <end position="249"/>
    </location>
</feature>
<sequence length="613" mass="66114">MATSKDFKTGALHSESLLGLATLGVKSKTSKSKSKLEKMRYGSLDDFQEGAKVSKSGLPGKQGSKKALHAPGPVVKPYVFGQRNPFELQPLGVAPPVAESAVSSSSTTGAYVGFGLSVGLPPGTKWGDTPYAGVDGDDVGVKVDKPGVHKPLAGPFAPGPAVSAVEVSDVRPSEDAMDEDPKAGHKRKKDKGKRRRPKVSRGTSEGSIDTSLLDRSSTDSDKTVRSSPHIVLVPDTPAEATSETDSSSGEIPDTLLKVRPPGSYYERLCPEMKTTIDSFVAKFPGNDNLVENIWILMYAIDAQVVGLRKRLEELEGTVAASAVPADRSFAQAVGKPRPDVRDIGTDPPQLLGVSGPGRVPQRKKRQGPTLQTEGSGTFKGIADPSPGTLQEGVVAPQLVSRPRAPQLPSRQSLNGVVVTPIRGDIDSSEQQKVLLESSLHLKTLGVEVLGCSPAANRGVLVRVRTPDMVNVLEQAINTHGSLKEVCVARKPLRRSPRIMLYDVPVTDMVREAEEVAFLQKLRSSNSIPESMDIRVLFRKPGRGPFQHWILSVSPELFSTIKGTNRLFFGFGSFKFREYLEPTQCYKCLRFGHLRATCSALKEFCTRCSGDHSY</sequence>
<evidence type="ECO:0008006" key="4">
    <source>
        <dbReference type="Google" id="ProtNLM"/>
    </source>
</evidence>
<name>A0A4Y2DEF8_ARAVE</name>
<evidence type="ECO:0000313" key="3">
    <source>
        <dbReference type="Proteomes" id="UP000499080"/>
    </source>
</evidence>
<protein>
    <recommendedName>
        <fullName evidence="4">CCHC-type domain-containing protein</fullName>
    </recommendedName>
</protein>
<dbReference type="Proteomes" id="UP000499080">
    <property type="component" value="Unassembled WGS sequence"/>
</dbReference>
<keyword evidence="3" id="KW-1185">Reference proteome</keyword>
<feature type="region of interest" description="Disordered" evidence="1">
    <location>
        <begin position="332"/>
        <end position="390"/>
    </location>
</feature>
<evidence type="ECO:0000256" key="1">
    <source>
        <dbReference type="SAM" id="MobiDB-lite"/>
    </source>
</evidence>